<organism evidence="2 3">
    <name type="scientific">Panicum miliaceum</name>
    <name type="common">Proso millet</name>
    <name type="synonym">Broomcorn millet</name>
    <dbReference type="NCBI Taxonomy" id="4540"/>
    <lineage>
        <taxon>Eukaryota</taxon>
        <taxon>Viridiplantae</taxon>
        <taxon>Streptophyta</taxon>
        <taxon>Embryophyta</taxon>
        <taxon>Tracheophyta</taxon>
        <taxon>Spermatophyta</taxon>
        <taxon>Magnoliopsida</taxon>
        <taxon>Liliopsida</taxon>
        <taxon>Poales</taxon>
        <taxon>Poaceae</taxon>
        <taxon>PACMAD clade</taxon>
        <taxon>Panicoideae</taxon>
        <taxon>Panicodae</taxon>
        <taxon>Paniceae</taxon>
        <taxon>Panicinae</taxon>
        <taxon>Panicum</taxon>
        <taxon>Panicum sect. Panicum</taxon>
    </lineage>
</organism>
<evidence type="ECO:0000256" key="1">
    <source>
        <dbReference type="SAM" id="MobiDB-lite"/>
    </source>
</evidence>
<protein>
    <submittedName>
        <fullName evidence="2">Uncharacterized protein</fullName>
    </submittedName>
</protein>
<gene>
    <name evidence="2" type="ORF">C2845_PM13G03450</name>
</gene>
<evidence type="ECO:0000313" key="3">
    <source>
        <dbReference type="Proteomes" id="UP000275267"/>
    </source>
</evidence>
<dbReference type="AlphaFoldDB" id="A0A3L6RHG6"/>
<name>A0A3L6RHG6_PANMI</name>
<dbReference type="Proteomes" id="UP000275267">
    <property type="component" value="Unassembled WGS sequence"/>
</dbReference>
<dbReference type="EMBL" id="PQIB02000008">
    <property type="protein sequence ID" value="RLN03944.1"/>
    <property type="molecule type" value="Genomic_DNA"/>
</dbReference>
<comment type="caution">
    <text evidence="2">The sequence shown here is derived from an EMBL/GenBank/DDBJ whole genome shotgun (WGS) entry which is preliminary data.</text>
</comment>
<reference evidence="3" key="1">
    <citation type="journal article" date="2019" name="Nat. Commun.">
        <title>The genome of broomcorn millet.</title>
        <authorList>
            <person name="Zou C."/>
            <person name="Miki D."/>
            <person name="Li D."/>
            <person name="Tang Q."/>
            <person name="Xiao L."/>
            <person name="Rajput S."/>
            <person name="Deng P."/>
            <person name="Jia W."/>
            <person name="Huang R."/>
            <person name="Zhang M."/>
            <person name="Sun Y."/>
            <person name="Hu J."/>
            <person name="Fu X."/>
            <person name="Schnable P.S."/>
            <person name="Li F."/>
            <person name="Zhang H."/>
            <person name="Feng B."/>
            <person name="Zhu X."/>
            <person name="Liu R."/>
            <person name="Schnable J.C."/>
            <person name="Zhu J.-K."/>
            <person name="Zhang H."/>
        </authorList>
    </citation>
    <scope>NUCLEOTIDE SEQUENCE [LARGE SCALE GENOMIC DNA]</scope>
</reference>
<keyword evidence="3" id="KW-1185">Reference proteome</keyword>
<accession>A0A3L6RHG6</accession>
<evidence type="ECO:0000313" key="2">
    <source>
        <dbReference type="EMBL" id="RLN03944.1"/>
    </source>
</evidence>
<proteinExistence type="predicted"/>
<sequence>MGAQKKTKRNSPNQMLLLGRPPAYQNIPGVKGGCERGAQVPGPQNRKGREKEMKILRSIRPSPEWTRWWTGRTLMRAALHHGCVSRRLSHSAATYDGIRVSLSRHLVMAGGSSDRRAFGTGHVGRRRAGLSMADWAAGAHAAAALSGRRPASCAWIRCRGPGDRSSSPSIPSRRLPLQYNLAMHGCLFW</sequence>
<feature type="region of interest" description="Disordered" evidence="1">
    <location>
        <begin position="1"/>
        <end position="50"/>
    </location>
</feature>